<evidence type="ECO:0000313" key="3">
    <source>
        <dbReference type="EMBL" id="CEM18228.1"/>
    </source>
</evidence>
<evidence type="ECO:0000256" key="1">
    <source>
        <dbReference type="SAM" id="MobiDB-lite"/>
    </source>
</evidence>
<dbReference type="EMBL" id="CDMZ01000626">
    <property type="protein sequence ID" value="CEM18228.1"/>
    <property type="molecule type" value="Genomic_DNA"/>
</dbReference>
<reference evidence="3" key="1">
    <citation type="submission" date="2014-11" db="EMBL/GenBank/DDBJ databases">
        <authorList>
            <person name="Otto D Thomas"/>
            <person name="Naeem Raeece"/>
        </authorList>
    </citation>
    <scope>NUCLEOTIDE SEQUENCE</scope>
</reference>
<dbReference type="VEuPathDB" id="CryptoDB:Cvel_18711"/>
<protein>
    <submittedName>
        <fullName evidence="3">Uncharacterized protein</fullName>
    </submittedName>
</protein>
<proteinExistence type="predicted"/>
<dbReference type="AlphaFoldDB" id="A0A0G4FTM6"/>
<sequence length="208" mass="22265">MQNQIAPLRALLAFFAALVALTQIVPTTVANVPSASDGRHLQGNVGDHCYVKGVAPLCRASCSSCTLGDTCVDSNYNYGAKCWSGNKVLCCKSSSRRLLTPVHNKTTSGTDLKTETDTKTTLDSHTSPVPVEQTEEKEERTQETDHAESLRQLQQPSDGCYVIGAAPFCAGKCTDCTQNGDECRNQDYRGGAQCALGHKVLCCRSVSG</sequence>
<accession>A0A0G4FTM6</accession>
<keyword evidence="2" id="KW-0732">Signal</keyword>
<dbReference type="PANTHER" id="PTHR35180">
    <property type="entry name" value="PROTEIN CBG06219"/>
    <property type="match status" value="1"/>
</dbReference>
<organism evidence="3">
    <name type="scientific">Chromera velia CCMP2878</name>
    <dbReference type="NCBI Taxonomy" id="1169474"/>
    <lineage>
        <taxon>Eukaryota</taxon>
        <taxon>Sar</taxon>
        <taxon>Alveolata</taxon>
        <taxon>Colpodellida</taxon>
        <taxon>Chromeraceae</taxon>
        <taxon>Chromera</taxon>
    </lineage>
</organism>
<feature type="signal peptide" evidence="2">
    <location>
        <begin position="1"/>
        <end position="30"/>
    </location>
</feature>
<name>A0A0G4FTM6_9ALVE</name>
<feature type="compositionally biased region" description="Basic and acidic residues" evidence="1">
    <location>
        <begin position="112"/>
        <end position="122"/>
    </location>
</feature>
<gene>
    <name evidence="3" type="ORF">Cvel_18711</name>
</gene>
<dbReference type="PANTHER" id="PTHR35180:SF4">
    <property type="entry name" value="PROTEIN CBG06219"/>
    <property type="match status" value="1"/>
</dbReference>
<evidence type="ECO:0000256" key="2">
    <source>
        <dbReference type="SAM" id="SignalP"/>
    </source>
</evidence>
<feature type="region of interest" description="Disordered" evidence="1">
    <location>
        <begin position="102"/>
        <end position="148"/>
    </location>
</feature>
<feature type="compositionally biased region" description="Basic and acidic residues" evidence="1">
    <location>
        <begin position="137"/>
        <end position="148"/>
    </location>
</feature>
<feature type="chain" id="PRO_5005189054" evidence="2">
    <location>
        <begin position="31"/>
        <end position="208"/>
    </location>
</feature>